<feature type="transmembrane region" description="Helical" evidence="2">
    <location>
        <begin position="310"/>
        <end position="330"/>
    </location>
</feature>
<feature type="transmembrane region" description="Helical" evidence="2">
    <location>
        <begin position="189"/>
        <end position="212"/>
    </location>
</feature>
<dbReference type="SUPFAM" id="SSF103473">
    <property type="entry name" value="MFS general substrate transporter"/>
    <property type="match status" value="1"/>
</dbReference>
<evidence type="ECO:0000256" key="1">
    <source>
        <dbReference type="SAM" id="MobiDB-lite"/>
    </source>
</evidence>
<dbReference type="EMBL" id="JAZIBG010000020">
    <property type="protein sequence ID" value="MEF7613893.1"/>
    <property type="molecule type" value="Genomic_DNA"/>
</dbReference>
<keyword evidence="4" id="KW-1185">Reference proteome</keyword>
<evidence type="ECO:0008006" key="5">
    <source>
        <dbReference type="Google" id="ProtNLM"/>
    </source>
</evidence>
<feature type="transmembrane region" description="Helical" evidence="2">
    <location>
        <begin position="98"/>
        <end position="118"/>
    </location>
</feature>
<feature type="compositionally biased region" description="Low complexity" evidence="1">
    <location>
        <begin position="504"/>
        <end position="515"/>
    </location>
</feature>
<dbReference type="AlphaFoldDB" id="A0AAW9QCF2"/>
<organism evidence="3 4">
    <name type="scientific">Aquincola agrisoli</name>
    <dbReference type="NCBI Taxonomy" id="3119538"/>
    <lineage>
        <taxon>Bacteria</taxon>
        <taxon>Pseudomonadati</taxon>
        <taxon>Pseudomonadota</taxon>
        <taxon>Betaproteobacteria</taxon>
        <taxon>Burkholderiales</taxon>
        <taxon>Sphaerotilaceae</taxon>
        <taxon>Aquincola</taxon>
    </lineage>
</organism>
<gene>
    <name evidence="3" type="ORF">V4F39_08230</name>
</gene>
<feature type="transmembrane region" description="Helical" evidence="2">
    <location>
        <begin position="218"/>
        <end position="239"/>
    </location>
</feature>
<comment type="caution">
    <text evidence="3">The sequence shown here is derived from an EMBL/GenBank/DDBJ whole genome shotgun (WGS) entry which is preliminary data.</text>
</comment>
<feature type="transmembrane region" description="Helical" evidence="2">
    <location>
        <begin position="66"/>
        <end position="86"/>
    </location>
</feature>
<keyword evidence="2" id="KW-0472">Membrane</keyword>
<keyword evidence="2" id="KW-1133">Transmembrane helix</keyword>
<feature type="transmembrane region" description="Helical" evidence="2">
    <location>
        <begin position="427"/>
        <end position="447"/>
    </location>
</feature>
<feature type="transmembrane region" description="Helical" evidence="2">
    <location>
        <begin position="153"/>
        <end position="169"/>
    </location>
</feature>
<feature type="transmembrane region" description="Helical" evidence="2">
    <location>
        <begin position="366"/>
        <end position="385"/>
    </location>
</feature>
<proteinExistence type="predicted"/>
<feature type="transmembrane region" description="Helical" evidence="2">
    <location>
        <begin position="272"/>
        <end position="290"/>
    </location>
</feature>
<dbReference type="RefSeq" id="WP_332288832.1">
    <property type="nucleotide sequence ID" value="NZ_JAZIBG010000020.1"/>
</dbReference>
<evidence type="ECO:0000256" key="2">
    <source>
        <dbReference type="SAM" id="Phobius"/>
    </source>
</evidence>
<dbReference type="InterPro" id="IPR036259">
    <property type="entry name" value="MFS_trans_sf"/>
</dbReference>
<dbReference type="Proteomes" id="UP001336250">
    <property type="component" value="Unassembled WGS sequence"/>
</dbReference>
<name>A0AAW9QCF2_9BURK</name>
<dbReference type="Gene3D" id="1.20.1250.20">
    <property type="entry name" value="MFS general substrate transporter like domains"/>
    <property type="match status" value="1"/>
</dbReference>
<accession>A0AAW9QCF2</accession>
<feature type="transmembrane region" description="Helical" evidence="2">
    <location>
        <begin position="337"/>
        <end position="360"/>
    </location>
</feature>
<feature type="transmembrane region" description="Helical" evidence="2">
    <location>
        <begin position="130"/>
        <end position="147"/>
    </location>
</feature>
<protein>
    <recommendedName>
        <fullName evidence="5">MFS transporter</fullName>
    </recommendedName>
</protein>
<keyword evidence="2" id="KW-0812">Transmembrane</keyword>
<evidence type="ECO:0000313" key="3">
    <source>
        <dbReference type="EMBL" id="MEF7613893.1"/>
    </source>
</evidence>
<reference evidence="3 4" key="1">
    <citation type="submission" date="2024-02" db="EMBL/GenBank/DDBJ databases">
        <title>Genome sequence of Aquincola sp. MAHUQ-54.</title>
        <authorList>
            <person name="Huq M.A."/>
        </authorList>
    </citation>
    <scope>NUCLEOTIDE SEQUENCE [LARGE SCALE GENOMIC DNA]</scope>
    <source>
        <strain evidence="3 4">MAHUQ-54</strain>
    </source>
</reference>
<feature type="transmembrane region" description="Helical" evidence="2">
    <location>
        <begin position="397"/>
        <end position="421"/>
    </location>
</feature>
<evidence type="ECO:0000313" key="4">
    <source>
        <dbReference type="Proteomes" id="UP001336250"/>
    </source>
</evidence>
<sequence length="515" mass="54035">MSFIAESYAELPQTLPSGCAELMRAAQEGQASCAEVRCVPAARRAGATVAAAGVIRMQPTPARASVILWTVNLTSIAASVFSYVYLSYYTYTLTGSLLLSEAVLIAPMVMPVLMCLVINRVANASTPRGALMAANAAGLALALGTFLSVDQHVGIALAGTLAIGLVDAIQRVARTVAVKRYFSAADIRYAMPITLTAQFIAGAIAGMVLSFYKGDITPQVAGVITAGGFAIAACAAALLPRLKPVSAASTPALQAAGALATLQNLLRADDALRSHFLAFVIVVSVLQGFFNVSRVTLPLHVLQLPQSHVGYLQIIGATAALAAALAFALLGRLRAGIGFIGTLALTTICLLAMVGCTVAAKMPVSFSLFALYMFLWEILFFKYQADLVTVTPQEHMPLVATFQFASVYAGMLVTGFAGSFIAEVAGLTTTAVVFALLYALAMAWIAMGARTASRAQHNAPLQGERCESAPAPFGDDPWPARPHRLLRAAGADEGHRGPHTQPPRLWLAAATARRR</sequence>
<feature type="region of interest" description="Disordered" evidence="1">
    <location>
        <begin position="490"/>
        <end position="515"/>
    </location>
</feature>